<keyword evidence="1" id="KW-1133">Transmembrane helix</keyword>
<sequence>MRMGRGEYQAEVTSSNIGLTSHDQHASHPAIQWDDDGFGEAKKPGLCCLQGCMAGTAVGFSFFVALPTGIILIVLSSNKNDQGLLTIGCALVALPVIVLLVVIVLCINQKKLWCQTRKRKRKTAHAETKVAIHTTASSGQSPV</sequence>
<keyword evidence="1" id="KW-0812">Transmembrane</keyword>
<evidence type="ECO:0000256" key="1">
    <source>
        <dbReference type="SAM" id="Phobius"/>
    </source>
</evidence>
<gene>
    <name evidence="2" type="ORF">PoB_001546000</name>
</gene>
<feature type="transmembrane region" description="Helical" evidence="1">
    <location>
        <begin position="52"/>
        <end position="77"/>
    </location>
</feature>
<comment type="caution">
    <text evidence="2">The sequence shown here is derived from an EMBL/GenBank/DDBJ whole genome shotgun (WGS) entry which is preliminary data.</text>
</comment>
<feature type="transmembrane region" description="Helical" evidence="1">
    <location>
        <begin position="83"/>
        <end position="107"/>
    </location>
</feature>
<keyword evidence="1" id="KW-0472">Membrane</keyword>
<organism evidence="2 3">
    <name type="scientific">Plakobranchus ocellatus</name>
    <dbReference type="NCBI Taxonomy" id="259542"/>
    <lineage>
        <taxon>Eukaryota</taxon>
        <taxon>Metazoa</taxon>
        <taxon>Spiralia</taxon>
        <taxon>Lophotrochozoa</taxon>
        <taxon>Mollusca</taxon>
        <taxon>Gastropoda</taxon>
        <taxon>Heterobranchia</taxon>
        <taxon>Euthyneura</taxon>
        <taxon>Panpulmonata</taxon>
        <taxon>Sacoglossa</taxon>
        <taxon>Placobranchoidea</taxon>
        <taxon>Plakobranchidae</taxon>
        <taxon>Plakobranchus</taxon>
    </lineage>
</organism>
<name>A0AAV3Z0N1_9GAST</name>
<dbReference type="AlphaFoldDB" id="A0AAV3Z0N1"/>
<proteinExistence type="predicted"/>
<reference evidence="2 3" key="1">
    <citation type="journal article" date="2021" name="Elife">
        <title>Chloroplast acquisition without the gene transfer in kleptoplastic sea slugs, Plakobranchus ocellatus.</title>
        <authorList>
            <person name="Maeda T."/>
            <person name="Takahashi S."/>
            <person name="Yoshida T."/>
            <person name="Shimamura S."/>
            <person name="Takaki Y."/>
            <person name="Nagai Y."/>
            <person name="Toyoda A."/>
            <person name="Suzuki Y."/>
            <person name="Arimoto A."/>
            <person name="Ishii H."/>
            <person name="Satoh N."/>
            <person name="Nishiyama T."/>
            <person name="Hasebe M."/>
            <person name="Maruyama T."/>
            <person name="Minagawa J."/>
            <person name="Obokata J."/>
            <person name="Shigenobu S."/>
        </authorList>
    </citation>
    <scope>NUCLEOTIDE SEQUENCE [LARGE SCALE GENOMIC DNA]</scope>
</reference>
<evidence type="ECO:0000313" key="2">
    <source>
        <dbReference type="EMBL" id="GFN88954.1"/>
    </source>
</evidence>
<evidence type="ECO:0000313" key="3">
    <source>
        <dbReference type="Proteomes" id="UP000735302"/>
    </source>
</evidence>
<dbReference type="EMBL" id="BLXT01001882">
    <property type="protein sequence ID" value="GFN88954.1"/>
    <property type="molecule type" value="Genomic_DNA"/>
</dbReference>
<keyword evidence="3" id="KW-1185">Reference proteome</keyword>
<accession>A0AAV3Z0N1</accession>
<dbReference type="Proteomes" id="UP000735302">
    <property type="component" value="Unassembled WGS sequence"/>
</dbReference>
<protein>
    <submittedName>
        <fullName evidence="2">Uncharacterized protein</fullName>
    </submittedName>
</protein>